<dbReference type="SUPFAM" id="SSF57997">
    <property type="entry name" value="Tropomyosin"/>
    <property type="match status" value="1"/>
</dbReference>
<feature type="compositionally biased region" description="Polar residues" evidence="6">
    <location>
        <begin position="1017"/>
        <end position="1033"/>
    </location>
</feature>
<evidence type="ECO:0000256" key="6">
    <source>
        <dbReference type="SAM" id="MobiDB-lite"/>
    </source>
</evidence>
<feature type="region of interest" description="Disordered" evidence="6">
    <location>
        <begin position="999"/>
        <end position="1041"/>
    </location>
</feature>
<dbReference type="InterPro" id="IPR036543">
    <property type="entry name" value="Guanylate-bd_C_sf"/>
</dbReference>
<dbReference type="OrthoDB" id="2135133at2759"/>
<dbReference type="EMBL" id="CM026421">
    <property type="protein sequence ID" value="KAG0592369.1"/>
    <property type="molecule type" value="Genomic_DNA"/>
</dbReference>
<dbReference type="InterPro" id="IPR027417">
    <property type="entry name" value="P-loop_NTPase"/>
</dbReference>
<dbReference type="Pfam" id="PF02263">
    <property type="entry name" value="GBP"/>
    <property type="match status" value="1"/>
</dbReference>
<protein>
    <recommendedName>
        <fullName evidence="7">GB1/RHD3-type G domain-containing protein</fullName>
    </recommendedName>
</protein>
<dbReference type="Proteomes" id="UP000822688">
    <property type="component" value="Chromosome 1"/>
</dbReference>
<keyword evidence="2" id="KW-0378">Hydrolase</keyword>
<evidence type="ECO:0000313" key="8">
    <source>
        <dbReference type="EMBL" id="KAG0592369.1"/>
    </source>
</evidence>
<feature type="coiled-coil region" evidence="5">
    <location>
        <begin position="839"/>
        <end position="951"/>
    </location>
</feature>
<evidence type="ECO:0000256" key="2">
    <source>
        <dbReference type="ARBA" id="ARBA00022801"/>
    </source>
</evidence>
<dbReference type="PROSITE" id="PS51715">
    <property type="entry name" value="G_GB1_RHD3"/>
    <property type="match status" value="1"/>
</dbReference>
<dbReference type="SUPFAM" id="SSF48340">
    <property type="entry name" value="Interferon-induced guanylate-binding protein 1 (GBP1), C-terminal domain"/>
    <property type="match status" value="1"/>
</dbReference>
<keyword evidence="1" id="KW-0547">Nucleotide-binding</keyword>
<evidence type="ECO:0000313" key="9">
    <source>
        <dbReference type="Proteomes" id="UP000822688"/>
    </source>
</evidence>
<proteinExistence type="inferred from homology"/>
<feature type="coiled-coil region" evidence="5">
    <location>
        <begin position="599"/>
        <end position="672"/>
    </location>
</feature>
<dbReference type="CDD" id="cd01851">
    <property type="entry name" value="GBP"/>
    <property type="match status" value="1"/>
</dbReference>
<comment type="similarity">
    <text evidence="4">Belongs to the TRAFAC class dynamin-like GTPase superfamily. GB1/RHD3 GTPase family.</text>
</comment>
<dbReference type="InterPro" id="IPR030386">
    <property type="entry name" value="G_GB1_RHD3_dom"/>
</dbReference>
<dbReference type="InterPro" id="IPR015894">
    <property type="entry name" value="Guanylate-bd_N"/>
</dbReference>
<evidence type="ECO:0000256" key="4">
    <source>
        <dbReference type="PROSITE-ProRule" id="PRU01052"/>
    </source>
</evidence>
<feature type="coiled-coil region" evidence="5">
    <location>
        <begin position="518"/>
        <end position="552"/>
    </location>
</feature>
<dbReference type="SUPFAM" id="SSF52540">
    <property type="entry name" value="P-loop containing nucleoside triphosphate hydrolases"/>
    <property type="match status" value="1"/>
</dbReference>
<feature type="compositionally biased region" description="Basic and acidic residues" evidence="6">
    <location>
        <begin position="9"/>
        <end position="22"/>
    </location>
</feature>
<dbReference type="PANTHER" id="PTHR10751">
    <property type="entry name" value="GUANYLATE BINDING PROTEIN"/>
    <property type="match status" value="1"/>
</dbReference>
<evidence type="ECO:0000259" key="7">
    <source>
        <dbReference type="PROSITE" id="PS51715"/>
    </source>
</evidence>
<keyword evidence="5" id="KW-0175">Coiled coil</keyword>
<evidence type="ECO:0000256" key="5">
    <source>
        <dbReference type="SAM" id="Coils"/>
    </source>
</evidence>
<gene>
    <name evidence="8" type="ORF">KC19_1G246300</name>
</gene>
<dbReference type="AlphaFoldDB" id="A0A8T0JBT0"/>
<comment type="caution">
    <text evidence="8">The sequence shown here is derived from an EMBL/GenBank/DDBJ whole genome shotgun (WGS) entry which is preliminary data.</text>
</comment>
<name>A0A8T0JBT0_CERPU</name>
<keyword evidence="3" id="KW-0342">GTP-binding</keyword>
<dbReference type="GO" id="GO:0005525">
    <property type="term" value="F:GTP binding"/>
    <property type="evidence" value="ECO:0007669"/>
    <property type="project" value="UniProtKB-KW"/>
</dbReference>
<reference evidence="8" key="1">
    <citation type="submission" date="2020-06" db="EMBL/GenBank/DDBJ databases">
        <title>WGS assembly of Ceratodon purpureus strain R40.</title>
        <authorList>
            <person name="Carey S.B."/>
            <person name="Jenkins J."/>
            <person name="Shu S."/>
            <person name="Lovell J.T."/>
            <person name="Sreedasyam A."/>
            <person name="Maumus F."/>
            <person name="Tiley G.P."/>
            <person name="Fernandez-Pozo N."/>
            <person name="Barry K."/>
            <person name="Chen C."/>
            <person name="Wang M."/>
            <person name="Lipzen A."/>
            <person name="Daum C."/>
            <person name="Saski C.A."/>
            <person name="Payton A.C."/>
            <person name="Mcbreen J.C."/>
            <person name="Conrad R.E."/>
            <person name="Kollar L.M."/>
            <person name="Olsson S."/>
            <person name="Huttunen S."/>
            <person name="Landis J.B."/>
            <person name="Wickett N.J."/>
            <person name="Johnson M.G."/>
            <person name="Rensing S.A."/>
            <person name="Grimwood J."/>
            <person name="Schmutz J."/>
            <person name="Mcdaniel S.F."/>
        </authorList>
    </citation>
    <scope>NUCLEOTIDE SEQUENCE</scope>
    <source>
        <strain evidence="8">R40</strain>
    </source>
</reference>
<dbReference type="Gene3D" id="1.20.1000.10">
    <property type="entry name" value="Guanylate-binding protein, C-terminal domain"/>
    <property type="match status" value="1"/>
</dbReference>
<dbReference type="Gene3D" id="3.40.50.300">
    <property type="entry name" value="P-loop containing nucleotide triphosphate hydrolases"/>
    <property type="match status" value="1"/>
</dbReference>
<dbReference type="Pfam" id="PF02841">
    <property type="entry name" value="GBP_C"/>
    <property type="match status" value="1"/>
</dbReference>
<keyword evidence="9" id="KW-1185">Reference proteome</keyword>
<organism evidence="8 9">
    <name type="scientific">Ceratodon purpureus</name>
    <name type="common">Fire moss</name>
    <name type="synonym">Dicranum purpureum</name>
    <dbReference type="NCBI Taxonomy" id="3225"/>
    <lineage>
        <taxon>Eukaryota</taxon>
        <taxon>Viridiplantae</taxon>
        <taxon>Streptophyta</taxon>
        <taxon>Embryophyta</taxon>
        <taxon>Bryophyta</taxon>
        <taxon>Bryophytina</taxon>
        <taxon>Bryopsida</taxon>
        <taxon>Dicranidae</taxon>
        <taxon>Pseudoditrichales</taxon>
        <taxon>Ditrichaceae</taxon>
        <taxon>Ceratodon</taxon>
    </lineage>
</organism>
<dbReference type="GO" id="GO:0003924">
    <property type="term" value="F:GTPase activity"/>
    <property type="evidence" value="ECO:0007669"/>
    <property type="project" value="InterPro"/>
</dbReference>
<feature type="compositionally biased region" description="Low complexity" evidence="6">
    <location>
        <begin position="28"/>
        <end position="41"/>
    </location>
</feature>
<accession>A0A8T0JBT0</accession>
<feature type="domain" description="GB1/RHD3-type G" evidence="7">
    <location>
        <begin position="80"/>
        <end position="322"/>
    </location>
</feature>
<evidence type="ECO:0000256" key="3">
    <source>
        <dbReference type="ARBA" id="ARBA00023134"/>
    </source>
</evidence>
<evidence type="ECO:0000256" key="1">
    <source>
        <dbReference type="ARBA" id="ARBA00022741"/>
    </source>
</evidence>
<sequence length="1091" mass="123649">MLKIFGLGHHSEERHESSHVTEDMETESPVVVQSTPPSVSPNVRNSVARGPARPLRLVYCDDKGKFRMDPEAVAALQLVKGPVGAVSVCGRARQGKSFILNQLLGRSSGFEVAATQKPCTKGLWMWSAPIKRTAADGSEYNLILLDSEGIDSYDQTGQYSIQIFSLAVLLSSMFVYNQMFGIDEAALDNLSLVTEMTKHIRVRASQSTSSEAELGRFSPLFVWLLRDFYFDLSDDGHKISPRDYLESALQPIQGTGKAAVAKNEIRNSIKTLFPERDCFTLVRPLEAEQRLQHLDEIPMNQLRPEFRAGLDKLTKYILDRAGPKQLGSITLTGPMFAGLTQSFLDAINSGAVPTIANSWQNVEESECRRAYDVAIRTYTESFDKTIPPEEVLLQEAQEEALQAALNSFNLEAVGGGTSRKKYEKELYITVKKQFEAYKRKLLMDAELKCLRAVGSLEERMRNACHAPNASYESVIKVIDGLVAEYEVSATGSFKWQKLVMFLQKSLAGPLQDLVKRENGKILSEKSALELQIKSMEEKVAFAQKQVDTAQKGVQDWKKRYEVSVNDYQKATESAAAQHATLQKKVLTLEERHSTTTSRMEAMKKESVELQSKYQHVLNERRIEEERTAAELKVLQNRCTTAEARLAAMREQCEAAKEEAAEWRHKHETVEADTKAAIERATVSKDRAIRQAQLREDALRADFAATVSQKDGEMKDLQAKFEHGERQIATLSTRLHDQETTCNHQAEELTTLKNELRHSHTDIERKVSIIVTCQKDLEKARQEKVYAEQRMSEALKRMEEAERHWKVAEKREKFASEAAEKARSDSSAIEKQKLESQRLAVERLAAIERLERRCETLEREREELTQTFEQLRSEEREAFSRVSALELRIEEREKEMEKLLQSSNEQRLRTVETFEALLDSERAAKMEASNRAEALSVQLTHVQGELDALQTQFMSVRNHETALDTKLKSYADVSNISPGEYTVRTKRIWVEGTTGTEFEGTEVDKASSQKSKREKLNDNSSSHGEVNEGHNSNEVTRENHTPMTTEDYHKMTVAKLKQKLTEAGHGEELTQIKSSATKRDIIGLYEKLMFRQ</sequence>
<feature type="coiled-coil region" evidence="5">
    <location>
        <begin position="776"/>
        <end position="810"/>
    </location>
</feature>
<feature type="region of interest" description="Disordered" evidence="6">
    <location>
        <begin position="1"/>
        <end position="47"/>
    </location>
</feature>
<dbReference type="InterPro" id="IPR003191">
    <property type="entry name" value="Guanylate-bd/ATL_C"/>
</dbReference>